<feature type="domain" description="Methyltransferase" evidence="1">
    <location>
        <begin position="134"/>
        <end position="228"/>
    </location>
</feature>
<dbReference type="PATRIC" id="fig|1187852.3.peg.3867"/>
<accession>A0A0J6SAN1</accession>
<dbReference type="CDD" id="cd02440">
    <property type="entry name" value="AdoMet_MTases"/>
    <property type="match status" value="1"/>
</dbReference>
<dbReference type="RefSeq" id="WP_048454195.1">
    <property type="nucleotide sequence ID" value="NZ_JBNNPJ010000098.1"/>
</dbReference>
<gene>
    <name evidence="2" type="ORF">VQ03_28055</name>
</gene>
<keyword evidence="3" id="KW-1185">Reference proteome</keyword>
<reference evidence="2 3" key="1">
    <citation type="submission" date="2015-03" db="EMBL/GenBank/DDBJ databases">
        <title>Genome sequencing of Methylobacterium tarhaniae DSM 25844.</title>
        <authorList>
            <person name="Chaudhry V."/>
            <person name="Patil P.B."/>
        </authorList>
    </citation>
    <scope>NUCLEOTIDE SEQUENCE [LARGE SCALE GENOMIC DNA]</scope>
    <source>
        <strain evidence="2 3">DSM 25844</strain>
    </source>
</reference>
<dbReference type="PANTHER" id="PTHR42912">
    <property type="entry name" value="METHYLTRANSFERASE"/>
    <property type="match status" value="1"/>
</dbReference>
<dbReference type="EMBL" id="LABZ01000264">
    <property type="protein sequence ID" value="KMO30787.1"/>
    <property type="molecule type" value="Genomic_DNA"/>
</dbReference>
<dbReference type="GO" id="GO:0008168">
    <property type="term" value="F:methyltransferase activity"/>
    <property type="evidence" value="ECO:0007669"/>
    <property type="project" value="TreeGrafter"/>
</dbReference>
<evidence type="ECO:0000259" key="1">
    <source>
        <dbReference type="Pfam" id="PF13649"/>
    </source>
</evidence>
<evidence type="ECO:0000313" key="3">
    <source>
        <dbReference type="Proteomes" id="UP000036449"/>
    </source>
</evidence>
<dbReference type="Proteomes" id="UP000036449">
    <property type="component" value="Unassembled WGS sequence"/>
</dbReference>
<name>A0A0J6SAN1_9HYPH</name>
<dbReference type="Gene3D" id="3.40.50.150">
    <property type="entry name" value="Vaccinia Virus protein VP39"/>
    <property type="match status" value="1"/>
</dbReference>
<dbReference type="InterPro" id="IPR041698">
    <property type="entry name" value="Methyltransf_25"/>
</dbReference>
<organism evidence="2 3">
    <name type="scientific">Methylobacterium tarhaniae</name>
    <dbReference type="NCBI Taxonomy" id="1187852"/>
    <lineage>
        <taxon>Bacteria</taxon>
        <taxon>Pseudomonadati</taxon>
        <taxon>Pseudomonadota</taxon>
        <taxon>Alphaproteobacteria</taxon>
        <taxon>Hyphomicrobiales</taxon>
        <taxon>Methylobacteriaceae</taxon>
        <taxon>Methylobacterium</taxon>
    </lineage>
</organism>
<evidence type="ECO:0000313" key="2">
    <source>
        <dbReference type="EMBL" id="KMO30787.1"/>
    </source>
</evidence>
<comment type="caution">
    <text evidence="2">The sequence shown here is derived from an EMBL/GenBank/DDBJ whole genome shotgun (WGS) entry which is preliminary data.</text>
</comment>
<dbReference type="Pfam" id="PF13649">
    <property type="entry name" value="Methyltransf_25"/>
    <property type="match status" value="1"/>
</dbReference>
<dbReference type="SUPFAM" id="SSF53335">
    <property type="entry name" value="S-adenosyl-L-methionine-dependent methyltransferases"/>
    <property type="match status" value="1"/>
</dbReference>
<sequence>MTDQAILDACGRGEISPQIALSRLLLAGGEVDAGHLARVAASRPGSDRLAALARLAARHSDRLPELARLARAGLWPGGEDFPAATAILFDRLATEAPEAAVAFYSLGDPDELAAATAELVRVLRAWSPGTAGRILDFGCGFGRVALALADGAASILGLDLSAGMIAEARRRAAGRDAVRFVQGDGHRLPAADGAIDLVVAADSLPYLVSAGTVAPFLAEAARVLAPGGDLVVFNWSYRGDPGLDAEEAQTLAAAFGFAVLRAGERPFTIWDASGFQLRRAA</sequence>
<dbReference type="InterPro" id="IPR029063">
    <property type="entry name" value="SAM-dependent_MTases_sf"/>
</dbReference>
<dbReference type="InterPro" id="IPR050508">
    <property type="entry name" value="Methyltransf_Superfamily"/>
</dbReference>
<proteinExistence type="predicted"/>
<protein>
    <recommendedName>
        <fullName evidence="1">Methyltransferase domain-containing protein</fullName>
    </recommendedName>
</protein>
<dbReference type="AlphaFoldDB" id="A0A0J6SAN1"/>